<reference evidence="7" key="1">
    <citation type="journal article" date="2020" name="bioRxiv">
        <title>Whole genome comparisons of ergot fungi reveals the divergence and evolution of species within the genus Claviceps are the result of varying mechanisms driving genome evolution and host range expansion.</title>
        <authorList>
            <person name="Wyka S.A."/>
            <person name="Mondo S.J."/>
            <person name="Liu M."/>
            <person name="Dettman J."/>
            <person name="Nalam V."/>
            <person name="Broders K.D."/>
        </authorList>
    </citation>
    <scope>NUCLEOTIDE SEQUENCE</scope>
    <source>
        <strain evidence="7">CCC 489</strain>
    </source>
</reference>
<dbReference type="Pfam" id="PF08167">
    <property type="entry name" value="RIX1"/>
    <property type="match status" value="1"/>
</dbReference>
<feature type="compositionally biased region" description="Acidic residues" evidence="5">
    <location>
        <begin position="636"/>
        <end position="656"/>
    </location>
</feature>
<evidence type="ECO:0000256" key="1">
    <source>
        <dbReference type="ARBA" id="ARBA00004123"/>
    </source>
</evidence>
<evidence type="ECO:0000259" key="6">
    <source>
        <dbReference type="Pfam" id="PF08167"/>
    </source>
</evidence>
<evidence type="ECO:0000313" key="7">
    <source>
        <dbReference type="EMBL" id="KAG5927119.1"/>
    </source>
</evidence>
<dbReference type="GO" id="GO:0006364">
    <property type="term" value="P:rRNA processing"/>
    <property type="evidence" value="ECO:0007669"/>
    <property type="project" value="TreeGrafter"/>
</dbReference>
<dbReference type="OrthoDB" id="20900at2759"/>
<comment type="similarity">
    <text evidence="2">Belongs to the RIX1/PELP1 family.</text>
</comment>
<sequence length="786" mass="84518">MAPLPPSDLKVLCRKLASIPQPQLPHAVPSLSKHIVRCKAVLSSPQDPKPKEDGSQSAHLVHTLRTTVTSLLNGRSREARFAAVGLVKAIVDVGGWEMIRTSDPWVRGLLSIIQKGDPFPSKELAVLTLTRIYVAVQPFQTLVREIATATIPTFITACLQLIKPHGSAGASAPLSTVETICDSFSTLIPLYPATFRPSSSAIKSAVRCYLAPTLTDGFLVPQSLQRAARRLVISLPCVAAKSGGSDEWAKLVDALLRELHATADQVLRAVDESWQGTSGYTRQRASPDSEAAGGSDSSDQLPPWTGLTSGLERLMAIFNYLADCLSYPTKAPVVIPVGDLVDAVSRVCLIARLNPKAQTWEQALETNAAISREEKEELWSCMPDIHLSALALTSQLLHTFGQGMISLIPEILDHLVRVFKSGIANPDIRTMGYKLLSSIVTLVGPTMSRAAMGSIESLMAACCRDLQEDAGFLKLSAKSFAAPTADLKKKGSSNSNSNNGGGGSSLANADLFLQPQAHAAETSVSLEAHHKVAANELLTSLLSSLPQHHLKPTLRGLLDKTAILARNRDAMVASVLNPYKDQRDRVYPSILPYLSHQYPHDQGLEILRSNLRTSSVLSNADMLASVTAAEQRSVDDNAEDADSHDEEMHDADEEPSSLESDGRQLLQDVLDSTVQHGKTRTGTEAANQPPTQSNPFEAKTPNRHSSPDTSLSNAAESPTKRKHHDAHVAPSKRQEMAPPAVAALPLANPAAEAVEAADDDDSDESVHLNMELDDDEDGDGDEDEDV</sequence>
<dbReference type="SUPFAM" id="SSF48371">
    <property type="entry name" value="ARM repeat"/>
    <property type="match status" value="1"/>
</dbReference>
<evidence type="ECO:0000256" key="2">
    <source>
        <dbReference type="ARBA" id="ARBA00010511"/>
    </source>
</evidence>
<proteinExistence type="inferred from homology"/>
<feature type="region of interest" description="Disordered" evidence="5">
    <location>
        <begin position="627"/>
        <end position="661"/>
    </location>
</feature>
<protein>
    <recommendedName>
        <fullName evidence="3">Pre-rRNA-processing protein RIX1</fullName>
    </recommendedName>
</protein>
<feature type="region of interest" description="Disordered" evidence="5">
    <location>
        <begin position="278"/>
        <end position="302"/>
    </location>
</feature>
<feature type="compositionally biased region" description="Acidic residues" evidence="5">
    <location>
        <begin position="771"/>
        <end position="786"/>
    </location>
</feature>
<evidence type="ECO:0000256" key="3">
    <source>
        <dbReference type="ARBA" id="ARBA00021502"/>
    </source>
</evidence>
<dbReference type="InterPro" id="IPR016024">
    <property type="entry name" value="ARM-type_fold"/>
</dbReference>
<keyword evidence="4" id="KW-0539">Nucleus</keyword>
<feature type="domain" description="Pre-rRNA-processing protein RIX1 N-terminal" evidence="6">
    <location>
        <begin position="8"/>
        <end position="214"/>
    </location>
</feature>
<evidence type="ECO:0000313" key="8">
    <source>
        <dbReference type="Proteomes" id="UP000811619"/>
    </source>
</evidence>
<name>A0A8K0J835_9HYPO</name>
<feature type="region of interest" description="Disordered" evidence="5">
    <location>
        <begin position="674"/>
        <end position="786"/>
    </location>
</feature>
<accession>A0A8K0J835</accession>
<gene>
    <name evidence="7" type="ORF">E4U42_002568</name>
</gene>
<dbReference type="GO" id="GO:0005634">
    <property type="term" value="C:nucleus"/>
    <property type="evidence" value="ECO:0007669"/>
    <property type="project" value="UniProtKB-SubCell"/>
</dbReference>
<dbReference type="InterPro" id="IPR012583">
    <property type="entry name" value="RIX1_N"/>
</dbReference>
<feature type="compositionally biased region" description="Polar residues" evidence="5">
    <location>
        <begin position="703"/>
        <end position="716"/>
    </location>
</feature>
<evidence type="ECO:0000256" key="4">
    <source>
        <dbReference type="ARBA" id="ARBA00023242"/>
    </source>
</evidence>
<dbReference type="Proteomes" id="UP000811619">
    <property type="component" value="Unassembled WGS sequence"/>
</dbReference>
<dbReference type="PANTHER" id="PTHR34105:SF1">
    <property type="entry name" value="PROLINE-, GLUTAMIC ACID- AND LEUCINE-RICH PROTEIN 1"/>
    <property type="match status" value="1"/>
</dbReference>
<evidence type="ECO:0000256" key="5">
    <source>
        <dbReference type="SAM" id="MobiDB-lite"/>
    </source>
</evidence>
<comment type="caution">
    <text evidence="7">The sequence shown here is derived from an EMBL/GenBank/DDBJ whole genome shotgun (WGS) entry which is preliminary data.</text>
</comment>
<dbReference type="InterPro" id="IPR011989">
    <property type="entry name" value="ARM-like"/>
</dbReference>
<feature type="compositionally biased region" description="Polar residues" evidence="5">
    <location>
        <begin position="674"/>
        <end position="695"/>
    </location>
</feature>
<dbReference type="PANTHER" id="PTHR34105">
    <property type="entry name" value="PROLINE-, GLUTAMIC ACID- AND LEUCINE-RICH PROTEIN 1"/>
    <property type="match status" value="1"/>
</dbReference>
<dbReference type="Gene3D" id="1.25.10.10">
    <property type="entry name" value="Leucine-rich Repeat Variant"/>
    <property type="match status" value="1"/>
</dbReference>
<keyword evidence="8" id="KW-1185">Reference proteome</keyword>
<feature type="compositionally biased region" description="Low complexity" evidence="5">
    <location>
        <begin position="737"/>
        <end position="754"/>
    </location>
</feature>
<feature type="compositionally biased region" description="Low complexity" evidence="5">
    <location>
        <begin position="286"/>
        <end position="299"/>
    </location>
</feature>
<dbReference type="AlphaFoldDB" id="A0A8K0J835"/>
<comment type="subcellular location">
    <subcellularLocation>
        <location evidence="1">Nucleus</location>
    </subcellularLocation>
</comment>
<dbReference type="EMBL" id="SRPY01000205">
    <property type="protein sequence ID" value="KAG5927119.1"/>
    <property type="molecule type" value="Genomic_DNA"/>
</dbReference>
<organism evidence="7 8">
    <name type="scientific">Claviceps africana</name>
    <dbReference type="NCBI Taxonomy" id="83212"/>
    <lineage>
        <taxon>Eukaryota</taxon>
        <taxon>Fungi</taxon>
        <taxon>Dikarya</taxon>
        <taxon>Ascomycota</taxon>
        <taxon>Pezizomycotina</taxon>
        <taxon>Sordariomycetes</taxon>
        <taxon>Hypocreomycetidae</taxon>
        <taxon>Hypocreales</taxon>
        <taxon>Clavicipitaceae</taxon>
        <taxon>Claviceps</taxon>
    </lineage>
</organism>